<proteinExistence type="predicted"/>
<keyword evidence="2" id="KW-1185">Reference proteome</keyword>
<dbReference type="EMBL" id="JABRWJ010000011">
    <property type="protein sequence ID" value="NRF71262.1"/>
    <property type="molecule type" value="Genomic_DNA"/>
</dbReference>
<accession>A0ABX2ERI8</accession>
<evidence type="ECO:0000313" key="2">
    <source>
        <dbReference type="Proteomes" id="UP000737171"/>
    </source>
</evidence>
<comment type="caution">
    <text evidence="1">The sequence shown here is derived from an EMBL/GenBank/DDBJ whole genome shotgun (WGS) entry which is preliminary data.</text>
</comment>
<evidence type="ECO:0000313" key="1">
    <source>
        <dbReference type="EMBL" id="NRF71262.1"/>
    </source>
</evidence>
<evidence type="ECO:0008006" key="3">
    <source>
        <dbReference type="Google" id="ProtNLM"/>
    </source>
</evidence>
<gene>
    <name evidence="1" type="ORF">HLB44_30150</name>
</gene>
<dbReference type="SUPFAM" id="SSF52402">
    <property type="entry name" value="Adenine nucleotide alpha hydrolases-like"/>
    <property type="match status" value="1"/>
</dbReference>
<organism evidence="1 2">
    <name type="scientific">Pseudaquabacterium terrae</name>
    <dbReference type="NCBI Taxonomy" id="2732868"/>
    <lineage>
        <taxon>Bacteria</taxon>
        <taxon>Pseudomonadati</taxon>
        <taxon>Pseudomonadota</taxon>
        <taxon>Betaproteobacteria</taxon>
        <taxon>Burkholderiales</taxon>
        <taxon>Sphaerotilaceae</taxon>
        <taxon>Pseudaquabacterium</taxon>
    </lineage>
</organism>
<dbReference type="Proteomes" id="UP000737171">
    <property type="component" value="Unassembled WGS sequence"/>
</dbReference>
<dbReference type="Gene3D" id="3.40.50.620">
    <property type="entry name" value="HUPs"/>
    <property type="match status" value="1"/>
</dbReference>
<reference evidence="1 2" key="1">
    <citation type="submission" date="2020-05" db="EMBL/GenBank/DDBJ databases">
        <title>Aquincola sp. isolate from soil.</title>
        <authorList>
            <person name="Han J."/>
            <person name="Kim D.-U."/>
        </authorList>
    </citation>
    <scope>NUCLEOTIDE SEQUENCE [LARGE SCALE GENOMIC DNA]</scope>
    <source>
        <strain evidence="1 2">S2</strain>
    </source>
</reference>
<sequence length="50" mass="5219">MTTVRPIIAATDFSAPAKHAAWRAALLAEEMGAGLTLAYTLGGTALDDMR</sequence>
<dbReference type="InterPro" id="IPR014729">
    <property type="entry name" value="Rossmann-like_a/b/a_fold"/>
</dbReference>
<protein>
    <recommendedName>
        <fullName evidence="3">Universal stress protein</fullName>
    </recommendedName>
</protein>
<dbReference type="RefSeq" id="WP_173132105.1">
    <property type="nucleotide sequence ID" value="NZ_JABRWJ010000011.1"/>
</dbReference>
<name>A0ABX2ERI8_9BURK</name>